<dbReference type="PATRIC" id="fig|883161.3.peg.671"/>
<keyword evidence="3" id="KW-0547">Nucleotide-binding</keyword>
<evidence type="ECO:0000259" key="7">
    <source>
        <dbReference type="Pfam" id="PF03710"/>
    </source>
</evidence>
<dbReference type="STRING" id="883161.HMPREF9306_00670"/>
<name>S2WZJ9_9ACTN</name>
<evidence type="ECO:0000313" key="9">
    <source>
        <dbReference type="EMBL" id="EPD33139.1"/>
    </source>
</evidence>
<evidence type="ECO:0000256" key="2">
    <source>
        <dbReference type="ARBA" id="ARBA00022695"/>
    </source>
</evidence>
<dbReference type="Pfam" id="PF03710">
    <property type="entry name" value="GlnE"/>
    <property type="match status" value="2"/>
</dbReference>
<keyword evidence="4" id="KW-0067">ATP-binding</keyword>
<dbReference type="InterPro" id="IPR043519">
    <property type="entry name" value="NT_sf"/>
</dbReference>
<comment type="caution">
    <text evidence="9">The sequence shown here is derived from an EMBL/GenBank/DDBJ whole genome shotgun (WGS) entry which is preliminary data.</text>
</comment>
<evidence type="ECO:0000256" key="5">
    <source>
        <dbReference type="ARBA" id="ARBA00022842"/>
    </source>
</evidence>
<reference evidence="9 10" key="1">
    <citation type="submission" date="2013-04" db="EMBL/GenBank/DDBJ databases">
        <title>The Genome Sequence of Propionimicrobium lymphophilum ACS-093-V-SCH5.</title>
        <authorList>
            <consortium name="The Broad Institute Genomics Platform"/>
            <person name="Earl A."/>
            <person name="Ward D."/>
            <person name="Feldgarden M."/>
            <person name="Gevers D."/>
            <person name="Saerens B."/>
            <person name="Vaneechoutte M."/>
            <person name="Walker B."/>
            <person name="Young S."/>
            <person name="Zeng Q."/>
            <person name="Gargeya S."/>
            <person name="Fitzgerald M."/>
            <person name="Haas B."/>
            <person name="Abouelleil A."/>
            <person name="Allen A.W."/>
            <person name="Alvarado L."/>
            <person name="Arachchi H.M."/>
            <person name="Berlin A.M."/>
            <person name="Chapman S.B."/>
            <person name="Gainer-Dewar J."/>
            <person name="Goldberg J."/>
            <person name="Griggs A."/>
            <person name="Gujja S."/>
            <person name="Hansen M."/>
            <person name="Howarth C."/>
            <person name="Imamovic A."/>
            <person name="Ireland A."/>
            <person name="Larimer J."/>
            <person name="McCowan C."/>
            <person name="Murphy C."/>
            <person name="Pearson M."/>
            <person name="Poon T.W."/>
            <person name="Priest M."/>
            <person name="Roberts A."/>
            <person name="Saif S."/>
            <person name="Shea T."/>
            <person name="Sisk P."/>
            <person name="Sykes S."/>
            <person name="Wortman J."/>
            <person name="Nusbaum C."/>
            <person name="Birren B."/>
        </authorList>
    </citation>
    <scope>NUCLEOTIDE SEQUENCE [LARGE SCALE GENOMIC DNA]</scope>
    <source>
        <strain evidence="9 10">ACS-093-V-SCH5</strain>
    </source>
</reference>
<keyword evidence="2" id="KW-0548">Nucleotidyltransferase</keyword>
<dbReference type="Proteomes" id="UP000014417">
    <property type="component" value="Unassembled WGS sequence"/>
</dbReference>
<dbReference type="InterPro" id="IPR005190">
    <property type="entry name" value="GlnE_rpt_dom"/>
</dbReference>
<accession>S2WZJ9</accession>
<feature type="domain" description="PII-uridylyltransferase/Glutamine-synthetase adenylyltransferase" evidence="8">
    <location>
        <begin position="826"/>
        <end position="957"/>
    </location>
</feature>
<keyword evidence="6" id="KW-0511">Multifunctional enzyme</keyword>
<dbReference type="Gene3D" id="1.20.120.330">
    <property type="entry name" value="Nucleotidyltransferases domain 2"/>
    <property type="match status" value="2"/>
</dbReference>
<dbReference type="EMBL" id="AGZR01000005">
    <property type="protein sequence ID" value="EPD33139.1"/>
    <property type="molecule type" value="Genomic_DNA"/>
</dbReference>
<keyword evidence="10" id="KW-1185">Reference proteome</keyword>
<dbReference type="GO" id="GO:0008882">
    <property type="term" value="F:[glutamate-ammonia-ligase] adenylyltransferase activity"/>
    <property type="evidence" value="ECO:0007669"/>
    <property type="project" value="InterPro"/>
</dbReference>
<gene>
    <name evidence="9" type="ORF">HMPREF9306_00670</name>
</gene>
<dbReference type="GO" id="GO:0005524">
    <property type="term" value="F:ATP binding"/>
    <property type="evidence" value="ECO:0007669"/>
    <property type="project" value="UniProtKB-KW"/>
</dbReference>
<dbReference type="RefSeq" id="WP_016455514.1">
    <property type="nucleotide sequence ID" value="NZ_KE150269.1"/>
</dbReference>
<dbReference type="SUPFAM" id="SSF81301">
    <property type="entry name" value="Nucleotidyltransferase"/>
    <property type="match status" value="2"/>
</dbReference>
<dbReference type="GO" id="GO:0000820">
    <property type="term" value="P:regulation of glutamine family amino acid metabolic process"/>
    <property type="evidence" value="ECO:0007669"/>
    <property type="project" value="TreeGrafter"/>
</dbReference>
<organism evidence="9 10">
    <name type="scientific">Propionimicrobium lymphophilum ACS-093-V-SCH5</name>
    <dbReference type="NCBI Taxonomy" id="883161"/>
    <lineage>
        <taxon>Bacteria</taxon>
        <taxon>Bacillati</taxon>
        <taxon>Actinomycetota</taxon>
        <taxon>Actinomycetes</taxon>
        <taxon>Propionibacteriales</taxon>
        <taxon>Propionibacteriaceae</taxon>
        <taxon>Propionimicrobium</taxon>
    </lineage>
</organism>
<dbReference type="HOGENOM" id="CLU_006233_1_0_11"/>
<evidence type="ECO:0000313" key="10">
    <source>
        <dbReference type="Proteomes" id="UP000014417"/>
    </source>
</evidence>
<dbReference type="NCBIfam" id="NF010707">
    <property type="entry name" value="PRK14109.1"/>
    <property type="match status" value="1"/>
</dbReference>
<evidence type="ECO:0000256" key="1">
    <source>
        <dbReference type="ARBA" id="ARBA00022679"/>
    </source>
</evidence>
<evidence type="ECO:0000259" key="8">
    <source>
        <dbReference type="Pfam" id="PF08335"/>
    </source>
</evidence>
<dbReference type="GO" id="GO:0005829">
    <property type="term" value="C:cytosol"/>
    <property type="evidence" value="ECO:0007669"/>
    <property type="project" value="TreeGrafter"/>
</dbReference>
<dbReference type="Pfam" id="PF08335">
    <property type="entry name" value="GlnD_UR_UTase"/>
    <property type="match status" value="2"/>
</dbReference>
<dbReference type="OrthoDB" id="9759366at2"/>
<protein>
    <submittedName>
        <fullName evidence="9">Uncharacterized protein</fullName>
    </submittedName>
</protein>
<dbReference type="InterPro" id="IPR023057">
    <property type="entry name" value="GlnE"/>
</dbReference>
<dbReference type="SUPFAM" id="SSF81593">
    <property type="entry name" value="Nucleotidyltransferase substrate binding subunit/domain"/>
    <property type="match status" value="2"/>
</dbReference>
<evidence type="ECO:0000256" key="4">
    <source>
        <dbReference type="ARBA" id="ARBA00022840"/>
    </source>
</evidence>
<dbReference type="PANTHER" id="PTHR30621">
    <property type="entry name" value="GLUTAMINE SYNTHETASE ADENYLYLTRANSFERASE"/>
    <property type="match status" value="1"/>
</dbReference>
<evidence type="ECO:0000256" key="6">
    <source>
        <dbReference type="ARBA" id="ARBA00023268"/>
    </source>
</evidence>
<dbReference type="Gene3D" id="3.30.460.10">
    <property type="entry name" value="Beta Polymerase, domain 2"/>
    <property type="match status" value="2"/>
</dbReference>
<feature type="domain" description="PII-uridylyltransferase/Glutamine-synthetase adenylyltransferase" evidence="8">
    <location>
        <begin position="332"/>
        <end position="469"/>
    </location>
</feature>
<dbReference type="AlphaFoldDB" id="S2WZJ9"/>
<feature type="domain" description="Glutamate-ammonia ligase adenylyltransferase repeated" evidence="7">
    <location>
        <begin position="79"/>
        <end position="309"/>
    </location>
</feature>
<dbReference type="InterPro" id="IPR013546">
    <property type="entry name" value="PII_UdlTrfase/GS_AdlTrfase"/>
</dbReference>
<feature type="domain" description="Glutamate-ammonia ligase adenylyltransferase repeated" evidence="7">
    <location>
        <begin position="575"/>
        <end position="798"/>
    </location>
</feature>
<keyword evidence="5" id="KW-0460">Magnesium</keyword>
<sequence length="969" mass="106815">MDRLNTAAGEFARLGFVNVSAAIKLFDEVVDVLPQVSFDPGEIALGAVPDLALAGVAALAQTAPEKLREVWQDDGARSRLIAVLGGSEALNLHLRAHPDQLDAFFVEPVRSKKIAERLAKAVATDDGSHAPIDRLRLANKWELLRIAARDLIEKEPLEILEDVAAELADLADAVVEGALEVAKEFVPDWEKVRLGVVAMGKCGGQELNYLSDVDVIFVAEPAGDASVSEAMQIASKWAGAASRVCSEFTSTGSIWQLDAALRPEGKSGPLVRTLESCQAYYEKWAENWEFQAMLKARPQAGDMDLAQKFCDIVYEKVWQAGGQENFITQMQAMRKRVVDNIPERHRLREIKLGSGGLRDVEFTVQLLQLVHGRADERLRQRGTLPALRALVEHGYIGRVDGAMLERAYKFARVLEHREQLFRLRRTHLMPTDEESLGRLARQVGSESGKALFEDWKSSTRTVLRLQQRVFYSPLLDAVSKLSTDSLRLSAKAAQDRLWALGFSDAKAALGHIEALTEGFTRAAEIQRQLLPAMLQWFSEGPNPDLGILSFRRLSEDMGKTSWYLRALRDEGSMAERLAKILSASRYASDLLRRDASMVQFLSDDSLLVPRAREDLVSSMLMAANRHRKPEDSAAAVRALRRRELFRLAVGDVLGIIDLEALGRGLSDLADATIEAALDIARRVEDVDVPIGVVAMGRWGGGELSYASDVDAMVVVGNDADSEQISAAGRVIATARKILNAPGPDPSLEIDLGLRPEGRKGAMVRTVGSYQAYYDKWSDTWEAQALVRARYGAGDEALVDELLQFINPLRWPEGGLSDKQVTAIRRLKARMETERAGRNAQRNLKLGPGGLSDIEWTVQLVQMQKAADVEELRVTGTLPALQAATDAGLINPDDAHHLAEAWTLASELRNSAMLVRGRASDLLPGDYRDIAAMGMLLGYGRGESSTLIGKWERTARLADKVVEREFWGRK</sequence>
<dbReference type="CDD" id="cd05401">
    <property type="entry name" value="NT_GlnE_GlnD_like"/>
    <property type="match status" value="2"/>
</dbReference>
<dbReference type="PANTHER" id="PTHR30621:SF0">
    <property type="entry name" value="BIFUNCTIONAL GLUTAMINE SYNTHETASE ADENYLYLTRANSFERASE_ADENYLYL-REMOVING ENZYME"/>
    <property type="match status" value="1"/>
</dbReference>
<proteinExistence type="predicted"/>
<keyword evidence="1" id="KW-0808">Transferase</keyword>
<evidence type="ECO:0000256" key="3">
    <source>
        <dbReference type="ARBA" id="ARBA00022741"/>
    </source>
</evidence>